<evidence type="ECO:0000256" key="6">
    <source>
        <dbReference type="ARBA" id="ARBA00023242"/>
    </source>
</evidence>
<feature type="compositionally biased region" description="Low complexity" evidence="7">
    <location>
        <begin position="188"/>
        <end position="206"/>
    </location>
</feature>
<dbReference type="InterPro" id="IPR013520">
    <property type="entry name" value="Ribonucl_H"/>
</dbReference>
<dbReference type="FunFam" id="3.30.420.10:FF:000031">
    <property type="entry name" value="RNA exonuclease 1"/>
    <property type="match status" value="1"/>
</dbReference>
<feature type="compositionally biased region" description="Low complexity" evidence="7">
    <location>
        <begin position="353"/>
        <end position="406"/>
    </location>
</feature>
<evidence type="ECO:0000256" key="1">
    <source>
        <dbReference type="ARBA" id="ARBA00004123"/>
    </source>
</evidence>
<evidence type="ECO:0000259" key="8">
    <source>
        <dbReference type="SMART" id="SM00479"/>
    </source>
</evidence>
<dbReference type="InterPro" id="IPR034922">
    <property type="entry name" value="REX1-like_exo"/>
</dbReference>
<feature type="compositionally biased region" description="Low complexity" evidence="7">
    <location>
        <begin position="471"/>
        <end position="481"/>
    </location>
</feature>
<proteinExistence type="inferred from homology"/>
<keyword evidence="6" id="KW-0539">Nucleus</keyword>
<keyword evidence="10" id="KW-1185">Reference proteome</keyword>
<gene>
    <name evidence="9" type="ORF">DMAD_02044</name>
</gene>
<dbReference type="Proteomes" id="UP001500889">
    <property type="component" value="Chromosome A"/>
</dbReference>
<dbReference type="PANTHER" id="PTHR12801:SF115">
    <property type="entry name" value="FI18136P1-RELATED"/>
    <property type="match status" value="1"/>
</dbReference>
<feature type="compositionally biased region" description="Polar residues" evidence="7">
    <location>
        <begin position="77"/>
        <end position="114"/>
    </location>
</feature>
<comment type="subcellular location">
    <subcellularLocation>
        <location evidence="1">Nucleus</location>
    </subcellularLocation>
</comment>
<evidence type="ECO:0000256" key="3">
    <source>
        <dbReference type="ARBA" id="ARBA00022722"/>
    </source>
</evidence>
<keyword evidence="3" id="KW-0540">Nuclease</keyword>
<feature type="compositionally biased region" description="Low complexity" evidence="7">
    <location>
        <begin position="313"/>
        <end position="339"/>
    </location>
</feature>
<feature type="region of interest" description="Disordered" evidence="7">
    <location>
        <begin position="255"/>
        <end position="482"/>
    </location>
</feature>
<feature type="region of interest" description="Disordered" evidence="7">
    <location>
        <begin position="72"/>
        <end position="206"/>
    </location>
</feature>
<feature type="domain" description="Exonuclease" evidence="8">
    <location>
        <begin position="756"/>
        <end position="918"/>
    </location>
</feature>
<evidence type="ECO:0000256" key="5">
    <source>
        <dbReference type="ARBA" id="ARBA00022839"/>
    </source>
</evidence>
<organism evidence="9 10">
    <name type="scientific">Drosophila madeirensis</name>
    <name type="common">Fruit fly</name>
    <dbReference type="NCBI Taxonomy" id="30013"/>
    <lineage>
        <taxon>Eukaryota</taxon>
        <taxon>Metazoa</taxon>
        <taxon>Ecdysozoa</taxon>
        <taxon>Arthropoda</taxon>
        <taxon>Hexapoda</taxon>
        <taxon>Insecta</taxon>
        <taxon>Pterygota</taxon>
        <taxon>Neoptera</taxon>
        <taxon>Endopterygota</taxon>
        <taxon>Diptera</taxon>
        <taxon>Brachycera</taxon>
        <taxon>Muscomorpha</taxon>
        <taxon>Ephydroidea</taxon>
        <taxon>Drosophilidae</taxon>
        <taxon>Drosophila</taxon>
        <taxon>Sophophora</taxon>
    </lineage>
</organism>
<reference evidence="9 10" key="1">
    <citation type="submission" date="2024-02" db="EMBL/GenBank/DDBJ databases">
        <title>A chromosome-level genome assembly of Drosophila madeirensis, a fruit fly species endemic to Madeira island.</title>
        <authorList>
            <person name="Tomihara K."/>
            <person name="Llopart A."/>
            <person name="Yamamoto D."/>
        </authorList>
    </citation>
    <scope>NUCLEOTIDE SEQUENCE [LARGE SCALE GENOMIC DNA]</scope>
    <source>
        <strain evidence="9 10">RF1</strain>
    </source>
</reference>
<dbReference type="InterPro" id="IPR047021">
    <property type="entry name" value="REXO1/3/4-like"/>
</dbReference>
<sequence>MLLVRSNGDQESMLPQPQTQVAIKRKPELEQELQPKQHKRFYDPRTTNNYNYRQKAKMYSNTNTQHNLVQNRPPISVATTPSSTLPNTGIDGNNSKPTTTTTAYDKMQQQCNPHNNNNNNNANANNGNNNQSNCGNTGGNNNFNNGNSSGSGSKRCPGKYSNNNMSAYNNSNNNSNSNSKNASRKNRYNNNNQNQHQNPHQKQQQRNFYGNSQKRIDGAAGDMGANLNGESQAQSWRNYSGHHLVNSSCIEDKFLGQHNPSHRNSTSSETTSEDICSSREQIHKPKGAHNNASNGGSSGSKTHSKRQPKGRNSGQQQQQQQQEQSGQSKAAAGVAGAVGFNKAKQQASAGKWRQQQSQQQPSQQLQQQQQKRGNNKKQQQQGNNKWCNSNNGSNAANNNAAGRNINMSKPNGSNNRNVAKHLANSCGSSSFSSSSSALSSSAGSSPNSSPYANGNRKRAGAAGNDQWRHYNNNNNKSNNNNMLQQGEMNVNFLVPPLRQREQLKMDDQEVIERLRPHLIDQHLLRVYGFPVESVVHEGAIEIFKCMPNMNMAAARLMSLTLEREREREMQYRELAPPPVINYDDGLPTEESQAAAEAAASKCFTVSTDSGNSSPSSLDSESGEWSGSECGESSSAGACRPEMKYYQYANSFHAHVDRSLSKPCARCKRHFLVDELTGEYLTREECVYHEGKYNRFYDGTYVGRWTCCNATDEAAEGCVQGELHVWTGSAVGVNGPYYDFVRTQPTPGGCHFGHTPSVYALDCEMSYTGRGLDVTKVSLVALNGQLVYEHFVRPDCDIIDYNTRYSGITEKDLRSGNVKSLAEVQRDLLQLISADTILIGHALDNDLRALRIVHHTLIDTSITFPHGSGFPFRRALRLLTKYHLHREIQCGDGTTGHSSFEDSRACMDLMLWRVRRELDPTWRWQG</sequence>
<evidence type="ECO:0000256" key="7">
    <source>
        <dbReference type="SAM" id="MobiDB-lite"/>
    </source>
</evidence>
<name>A0AAU9G4F6_DROMD</name>
<dbReference type="SUPFAM" id="SSF53098">
    <property type="entry name" value="Ribonuclease H-like"/>
    <property type="match status" value="1"/>
</dbReference>
<accession>A0AAU9G4F6</accession>
<evidence type="ECO:0000313" key="10">
    <source>
        <dbReference type="Proteomes" id="UP001500889"/>
    </source>
</evidence>
<feature type="compositionally biased region" description="Low complexity" evidence="7">
    <location>
        <begin position="609"/>
        <end position="628"/>
    </location>
</feature>
<feature type="compositionally biased region" description="Polar residues" evidence="7">
    <location>
        <begin position="258"/>
        <end position="275"/>
    </location>
</feature>
<dbReference type="EMBL" id="AP029266">
    <property type="protein sequence ID" value="BFG02562.1"/>
    <property type="molecule type" value="Genomic_DNA"/>
</dbReference>
<feature type="compositionally biased region" description="Low complexity" evidence="7">
    <location>
        <begin position="424"/>
        <end position="464"/>
    </location>
</feature>
<protein>
    <submittedName>
        <fullName evidence="9">CAR1 transcription factor</fullName>
    </submittedName>
</protein>
<dbReference type="InterPro" id="IPR036397">
    <property type="entry name" value="RNaseH_sf"/>
</dbReference>
<dbReference type="GO" id="GO:0003676">
    <property type="term" value="F:nucleic acid binding"/>
    <property type="evidence" value="ECO:0007669"/>
    <property type="project" value="InterPro"/>
</dbReference>
<dbReference type="SMART" id="SM00479">
    <property type="entry name" value="EXOIII"/>
    <property type="match status" value="1"/>
</dbReference>
<dbReference type="GO" id="GO:0005634">
    <property type="term" value="C:nucleus"/>
    <property type="evidence" value="ECO:0007669"/>
    <property type="project" value="UniProtKB-SubCell"/>
</dbReference>
<evidence type="ECO:0000313" key="9">
    <source>
        <dbReference type="EMBL" id="BFG02562.1"/>
    </source>
</evidence>
<feature type="compositionally biased region" description="Low complexity" evidence="7">
    <location>
        <begin position="160"/>
        <end position="181"/>
    </location>
</feature>
<comment type="similarity">
    <text evidence="2">Belongs to the REXO1/REXO3 family.</text>
</comment>
<evidence type="ECO:0000256" key="2">
    <source>
        <dbReference type="ARBA" id="ARBA00006357"/>
    </source>
</evidence>
<dbReference type="AlphaFoldDB" id="A0AAU9G4F6"/>
<evidence type="ECO:0000256" key="4">
    <source>
        <dbReference type="ARBA" id="ARBA00022801"/>
    </source>
</evidence>
<dbReference type="PANTHER" id="PTHR12801">
    <property type="entry name" value="RNA EXONUCLEASE REXO1 / RECO3 FAMILY MEMBER-RELATED"/>
    <property type="match status" value="1"/>
</dbReference>
<feature type="region of interest" description="Disordered" evidence="7">
    <location>
        <begin position="605"/>
        <end position="628"/>
    </location>
</feature>
<feature type="compositionally biased region" description="Polar residues" evidence="7">
    <location>
        <begin position="407"/>
        <end position="417"/>
    </location>
</feature>
<dbReference type="InterPro" id="IPR012337">
    <property type="entry name" value="RNaseH-like_sf"/>
</dbReference>
<dbReference type="GO" id="GO:0004527">
    <property type="term" value="F:exonuclease activity"/>
    <property type="evidence" value="ECO:0007669"/>
    <property type="project" value="UniProtKB-KW"/>
</dbReference>
<dbReference type="Gene3D" id="3.30.420.10">
    <property type="entry name" value="Ribonuclease H-like superfamily/Ribonuclease H"/>
    <property type="match status" value="1"/>
</dbReference>
<dbReference type="GO" id="GO:0010629">
    <property type="term" value="P:negative regulation of gene expression"/>
    <property type="evidence" value="ECO:0007669"/>
    <property type="project" value="UniProtKB-ARBA"/>
</dbReference>
<keyword evidence="5" id="KW-0269">Exonuclease</keyword>
<dbReference type="CDD" id="cd06145">
    <property type="entry name" value="REX1_like"/>
    <property type="match status" value="1"/>
</dbReference>
<keyword evidence="4" id="KW-0378">Hydrolase</keyword>
<feature type="compositionally biased region" description="Low complexity" evidence="7">
    <location>
        <begin position="115"/>
        <end position="153"/>
    </location>
</feature>